<dbReference type="AlphaFoldDB" id="A0A9P7CWU0"/>
<protein>
    <submittedName>
        <fullName evidence="1">Uncharacterized protein</fullName>
    </submittedName>
</protein>
<sequence length="168" mass="19064">MELPKAGVVPKTVAKRMHLEKVARIDTVPIWSGEVFYLRALLIHKPASSFTDLHTVNEHIILEGYPATILWNEFKEQLSIDHILREGDQQNGYRCALRKIDEILSQSGKRLQDFGITVPDKRTAKLANKDRFLASNCVALEAEQDNMCQMLNEEQCHAFDAICDGIQS</sequence>
<dbReference type="Proteomes" id="UP000714275">
    <property type="component" value="Unassembled WGS sequence"/>
</dbReference>
<proteinExistence type="predicted"/>
<reference evidence="1" key="1">
    <citation type="journal article" date="2020" name="New Phytol.">
        <title>Comparative genomics reveals dynamic genome evolution in host specialist ectomycorrhizal fungi.</title>
        <authorList>
            <person name="Lofgren L.A."/>
            <person name="Nguyen N.H."/>
            <person name="Vilgalys R."/>
            <person name="Ruytinx J."/>
            <person name="Liao H.L."/>
            <person name="Branco S."/>
            <person name="Kuo A."/>
            <person name="LaButti K."/>
            <person name="Lipzen A."/>
            <person name="Andreopoulos W."/>
            <person name="Pangilinan J."/>
            <person name="Riley R."/>
            <person name="Hundley H."/>
            <person name="Na H."/>
            <person name="Barry K."/>
            <person name="Grigoriev I.V."/>
            <person name="Stajich J.E."/>
            <person name="Kennedy P.G."/>
        </authorList>
    </citation>
    <scope>NUCLEOTIDE SEQUENCE</scope>
    <source>
        <strain evidence="1">DOB743</strain>
    </source>
</reference>
<name>A0A9P7CWU0_9AGAM</name>
<accession>A0A9P7CWU0</accession>
<keyword evidence="2" id="KW-1185">Reference proteome</keyword>
<comment type="caution">
    <text evidence="1">The sequence shown here is derived from an EMBL/GenBank/DDBJ whole genome shotgun (WGS) entry which is preliminary data.</text>
</comment>
<dbReference type="EMBL" id="JABBWD010000118">
    <property type="protein sequence ID" value="KAG1764854.1"/>
    <property type="molecule type" value="Genomic_DNA"/>
</dbReference>
<organism evidence="1 2">
    <name type="scientific">Suillus placidus</name>
    <dbReference type="NCBI Taxonomy" id="48579"/>
    <lineage>
        <taxon>Eukaryota</taxon>
        <taxon>Fungi</taxon>
        <taxon>Dikarya</taxon>
        <taxon>Basidiomycota</taxon>
        <taxon>Agaricomycotina</taxon>
        <taxon>Agaricomycetes</taxon>
        <taxon>Agaricomycetidae</taxon>
        <taxon>Boletales</taxon>
        <taxon>Suillineae</taxon>
        <taxon>Suillaceae</taxon>
        <taxon>Suillus</taxon>
    </lineage>
</organism>
<evidence type="ECO:0000313" key="2">
    <source>
        <dbReference type="Proteomes" id="UP000714275"/>
    </source>
</evidence>
<evidence type="ECO:0000313" key="1">
    <source>
        <dbReference type="EMBL" id="KAG1764854.1"/>
    </source>
</evidence>
<dbReference type="OrthoDB" id="3366231at2759"/>
<gene>
    <name evidence="1" type="ORF">EV702DRAFT_1051225</name>
</gene>